<name>A0A1H5WEF2_9BACT</name>
<dbReference type="EMBL" id="FNVR01000009">
    <property type="protein sequence ID" value="SEF97177.1"/>
    <property type="molecule type" value="Genomic_DNA"/>
</dbReference>
<evidence type="ECO:0000313" key="1">
    <source>
        <dbReference type="EMBL" id="SEF97177.1"/>
    </source>
</evidence>
<proteinExistence type="predicted"/>
<dbReference type="RefSeq" id="WP_103924707.1">
    <property type="nucleotide sequence ID" value="NZ_FNVR01000009.1"/>
</dbReference>
<dbReference type="STRING" id="1120964.GCA_001313265_02765"/>
<sequence length="97" mass="10789">MKSFIKKIAKPLAIGVFFMALFFNVKVSLTDPFINLDNAALAQSSSSVYDACPGTDIALHYQYELGYSVGMSPIGVPIYTRRYECREGGWCCPMQYA</sequence>
<organism evidence="1 2">
    <name type="scientific">Algoriphagus boritolerans DSM 17298 = JCM 18970</name>
    <dbReference type="NCBI Taxonomy" id="1120964"/>
    <lineage>
        <taxon>Bacteria</taxon>
        <taxon>Pseudomonadati</taxon>
        <taxon>Bacteroidota</taxon>
        <taxon>Cytophagia</taxon>
        <taxon>Cytophagales</taxon>
        <taxon>Cyclobacteriaceae</taxon>
        <taxon>Algoriphagus</taxon>
    </lineage>
</organism>
<dbReference type="Proteomes" id="UP000236736">
    <property type="component" value="Unassembled WGS sequence"/>
</dbReference>
<gene>
    <name evidence="1" type="ORF">SAMN03080598_02030</name>
</gene>
<evidence type="ECO:0000313" key="2">
    <source>
        <dbReference type="Proteomes" id="UP000236736"/>
    </source>
</evidence>
<reference evidence="2" key="1">
    <citation type="submission" date="2016-10" db="EMBL/GenBank/DDBJ databases">
        <authorList>
            <person name="Varghese N."/>
            <person name="Submissions S."/>
        </authorList>
    </citation>
    <scope>NUCLEOTIDE SEQUENCE [LARGE SCALE GENOMIC DNA]</scope>
    <source>
        <strain evidence="2">DSM 17298</strain>
    </source>
</reference>
<dbReference type="AlphaFoldDB" id="A0A1H5WEF2"/>
<dbReference type="OrthoDB" id="827081at2"/>
<protein>
    <submittedName>
        <fullName evidence="1">Uncharacterized protein</fullName>
    </submittedName>
</protein>
<keyword evidence="2" id="KW-1185">Reference proteome</keyword>
<accession>A0A1H5WEF2</accession>